<dbReference type="OrthoDB" id="2130750at2759"/>
<evidence type="ECO:0000313" key="1">
    <source>
        <dbReference type="EMBL" id="OJA16100.1"/>
    </source>
</evidence>
<gene>
    <name evidence="1" type="ORF">AZE42_13055</name>
</gene>
<dbReference type="AlphaFoldDB" id="A0A1J8QWT3"/>
<comment type="caution">
    <text evidence="1">The sequence shown here is derived from an EMBL/GenBank/DDBJ whole genome shotgun (WGS) entry which is preliminary data.</text>
</comment>
<protein>
    <submittedName>
        <fullName evidence="1">Uncharacterized protein</fullName>
    </submittedName>
</protein>
<proteinExistence type="predicted"/>
<name>A0A1J8QWT3_9AGAM</name>
<organism evidence="1 2">
    <name type="scientific">Rhizopogon vesiculosus</name>
    <dbReference type="NCBI Taxonomy" id="180088"/>
    <lineage>
        <taxon>Eukaryota</taxon>
        <taxon>Fungi</taxon>
        <taxon>Dikarya</taxon>
        <taxon>Basidiomycota</taxon>
        <taxon>Agaricomycotina</taxon>
        <taxon>Agaricomycetes</taxon>
        <taxon>Agaricomycetidae</taxon>
        <taxon>Boletales</taxon>
        <taxon>Suillineae</taxon>
        <taxon>Rhizopogonaceae</taxon>
        <taxon>Rhizopogon</taxon>
    </lineage>
</organism>
<dbReference type="EMBL" id="LVVM01002696">
    <property type="protein sequence ID" value="OJA16100.1"/>
    <property type="molecule type" value="Genomic_DNA"/>
</dbReference>
<sequence>MKSRRRVERLVVCPIIRSLATETKVLYRDVFKFSSSPRVADLSALNTKRAEGDRKGGKKWMLRKDTHAQQVLEWKMEFDYCAGACQGPIGLSSHKVFILALHSYLVS</sequence>
<dbReference type="STRING" id="180088.A0A1J8QWT3"/>
<evidence type="ECO:0000313" key="2">
    <source>
        <dbReference type="Proteomes" id="UP000183567"/>
    </source>
</evidence>
<reference evidence="1 2" key="1">
    <citation type="submission" date="2016-03" db="EMBL/GenBank/DDBJ databases">
        <title>Comparative genomics of the ectomycorrhizal sister species Rhizopogon vinicolor and Rhizopogon vesiculosus (Basidiomycota: Boletales) reveals a divergence of the mating type B locus.</title>
        <authorList>
            <person name="Mujic A.B."/>
            <person name="Kuo A."/>
            <person name="Tritt A."/>
            <person name="Lipzen A."/>
            <person name="Chen C."/>
            <person name="Johnson J."/>
            <person name="Sharma A."/>
            <person name="Barry K."/>
            <person name="Grigoriev I.V."/>
            <person name="Spatafora J.W."/>
        </authorList>
    </citation>
    <scope>NUCLEOTIDE SEQUENCE [LARGE SCALE GENOMIC DNA]</scope>
    <source>
        <strain evidence="1 2">AM-OR11-056</strain>
    </source>
</reference>
<dbReference type="Proteomes" id="UP000183567">
    <property type="component" value="Unassembled WGS sequence"/>
</dbReference>
<keyword evidence="2" id="KW-1185">Reference proteome</keyword>
<accession>A0A1J8QWT3</accession>